<feature type="region of interest" description="Disordered" evidence="1">
    <location>
        <begin position="1"/>
        <end position="23"/>
    </location>
</feature>
<dbReference type="SUPFAM" id="SSF51445">
    <property type="entry name" value="(Trans)glycosidases"/>
    <property type="match status" value="1"/>
</dbReference>
<accession>A0ABN0YIN9</accession>
<keyword evidence="3" id="KW-1185">Reference proteome</keyword>
<proteinExistence type="predicted"/>
<gene>
    <name evidence="2" type="ORF">GCM10010357_16600</name>
</gene>
<dbReference type="Gene3D" id="3.20.20.80">
    <property type="entry name" value="Glycosidases"/>
    <property type="match status" value="1"/>
</dbReference>
<feature type="compositionally biased region" description="Polar residues" evidence="1">
    <location>
        <begin position="12"/>
        <end position="21"/>
    </location>
</feature>
<dbReference type="InterPro" id="IPR017853">
    <property type="entry name" value="GH"/>
</dbReference>
<feature type="region of interest" description="Disordered" evidence="1">
    <location>
        <begin position="340"/>
        <end position="376"/>
    </location>
</feature>
<sequence>MRGKGIHYDTGTFPNGDSSRPSFEPRVVEQEIRAIARDLHCTAIRITGGDPDRIDLAARHAAAAGLEVWYSPFPCEMTDDEMLPHLVDAAGRAERLRRDGAGVRFVTGCELSVFARGYLPGDTLADRIPVLGGPGREAALDGMPDKVNAFLREAVAAVRPVFGGPLTYASNPLDGVDWTPFDIVGLDAFRSLRNAAAYRDELREGLAHGKPVAILETGCCTYRGAGDHGGAGWFLAMEPDGVTLKPDLVRDEDEQVRYLDDLMTVFEEEGIDSVFWFSFAGYAHPHRRDGGPDLDLASYAIVKVFADDQDVPDRLRAYPDMPWEPKKAFHALADRYKAVEQRESGGGGRNGRVREALSAGGPFRRAPGRAPPAPGS</sequence>
<protein>
    <recommendedName>
        <fullName evidence="4">Abortive infection protein</fullName>
    </recommendedName>
</protein>
<evidence type="ECO:0000256" key="1">
    <source>
        <dbReference type="SAM" id="MobiDB-lite"/>
    </source>
</evidence>
<evidence type="ECO:0000313" key="3">
    <source>
        <dbReference type="Proteomes" id="UP001500879"/>
    </source>
</evidence>
<dbReference type="Proteomes" id="UP001500879">
    <property type="component" value="Unassembled WGS sequence"/>
</dbReference>
<evidence type="ECO:0000313" key="2">
    <source>
        <dbReference type="EMBL" id="GAA0396191.1"/>
    </source>
</evidence>
<comment type="caution">
    <text evidence="2">The sequence shown here is derived from an EMBL/GenBank/DDBJ whole genome shotgun (WGS) entry which is preliminary data.</text>
</comment>
<reference evidence="2 3" key="1">
    <citation type="journal article" date="2019" name="Int. J. Syst. Evol. Microbiol.">
        <title>The Global Catalogue of Microorganisms (GCM) 10K type strain sequencing project: providing services to taxonomists for standard genome sequencing and annotation.</title>
        <authorList>
            <consortium name="The Broad Institute Genomics Platform"/>
            <consortium name="The Broad Institute Genome Sequencing Center for Infectious Disease"/>
            <person name="Wu L."/>
            <person name="Ma J."/>
        </authorList>
    </citation>
    <scope>NUCLEOTIDE SEQUENCE [LARGE SCALE GENOMIC DNA]</scope>
    <source>
        <strain evidence="2 3">JCM 4788</strain>
    </source>
</reference>
<name>A0ABN0YIN9_9ACTN</name>
<evidence type="ECO:0008006" key="4">
    <source>
        <dbReference type="Google" id="ProtNLM"/>
    </source>
</evidence>
<dbReference type="RefSeq" id="WP_344021541.1">
    <property type="nucleotide sequence ID" value="NZ_BAAABX010000015.1"/>
</dbReference>
<organism evidence="2 3">
    <name type="scientific">Streptomyces luteireticuli</name>
    <dbReference type="NCBI Taxonomy" id="173858"/>
    <lineage>
        <taxon>Bacteria</taxon>
        <taxon>Bacillati</taxon>
        <taxon>Actinomycetota</taxon>
        <taxon>Actinomycetes</taxon>
        <taxon>Kitasatosporales</taxon>
        <taxon>Streptomycetaceae</taxon>
        <taxon>Streptomyces</taxon>
    </lineage>
</organism>
<dbReference type="EMBL" id="BAAABX010000015">
    <property type="protein sequence ID" value="GAA0396191.1"/>
    <property type="molecule type" value="Genomic_DNA"/>
</dbReference>